<dbReference type="CDD" id="cd12148">
    <property type="entry name" value="fungal_TF_MHR"/>
    <property type="match status" value="1"/>
</dbReference>
<evidence type="ECO:0000256" key="2">
    <source>
        <dbReference type="ARBA" id="ARBA00023015"/>
    </source>
</evidence>
<keyword evidence="3" id="KW-0238">DNA-binding</keyword>
<dbReference type="SMART" id="SM00066">
    <property type="entry name" value="GAL4"/>
    <property type="match status" value="1"/>
</dbReference>
<evidence type="ECO:0000256" key="6">
    <source>
        <dbReference type="SAM" id="MobiDB-lite"/>
    </source>
</evidence>
<dbReference type="GO" id="GO:0000981">
    <property type="term" value="F:DNA-binding transcription factor activity, RNA polymerase II-specific"/>
    <property type="evidence" value="ECO:0007669"/>
    <property type="project" value="InterPro"/>
</dbReference>
<feature type="domain" description="Zn(2)-C6 fungal-type" evidence="7">
    <location>
        <begin position="18"/>
        <end position="49"/>
    </location>
</feature>
<dbReference type="SMART" id="SM00906">
    <property type="entry name" value="Fungal_trans"/>
    <property type="match status" value="1"/>
</dbReference>
<feature type="region of interest" description="Disordered" evidence="6">
    <location>
        <begin position="660"/>
        <end position="679"/>
    </location>
</feature>
<protein>
    <recommendedName>
        <fullName evidence="7">Zn(2)-C6 fungal-type domain-containing protein</fullName>
    </recommendedName>
</protein>
<feature type="region of interest" description="Disordered" evidence="6">
    <location>
        <begin position="109"/>
        <end position="130"/>
    </location>
</feature>
<accession>A0A0U5GK64</accession>
<proteinExistence type="predicted"/>
<dbReference type="InterPro" id="IPR036864">
    <property type="entry name" value="Zn2-C6_fun-type_DNA-bd_sf"/>
</dbReference>
<dbReference type="AlphaFoldDB" id="A0A0U5GK64"/>
<dbReference type="STRING" id="454130.A0A0U5GK64"/>
<dbReference type="PANTHER" id="PTHR47840:SF1">
    <property type="entry name" value="ZN(II)2CYS6 TRANSCRIPTION FACTOR (EUROFUNG)"/>
    <property type="match status" value="1"/>
</dbReference>
<dbReference type="PROSITE" id="PS50048">
    <property type="entry name" value="ZN2_CY6_FUNGAL_2"/>
    <property type="match status" value="1"/>
</dbReference>
<evidence type="ECO:0000256" key="1">
    <source>
        <dbReference type="ARBA" id="ARBA00022723"/>
    </source>
</evidence>
<dbReference type="InterPro" id="IPR001138">
    <property type="entry name" value="Zn2Cys6_DnaBD"/>
</dbReference>
<evidence type="ECO:0000313" key="9">
    <source>
        <dbReference type="Proteomes" id="UP000054771"/>
    </source>
</evidence>
<dbReference type="Gene3D" id="4.10.240.10">
    <property type="entry name" value="Zn(2)-C6 fungal-type DNA-binding domain"/>
    <property type="match status" value="1"/>
</dbReference>
<keyword evidence="1" id="KW-0479">Metal-binding</keyword>
<dbReference type="OrthoDB" id="5392779at2759"/>
<evidence type="ECO:0000256" key="4">
    <source>
        <dbReference type="ARBA" id="ARBA00023163"/>
    </source>
</evidence>
<organism evidence="8 9">
    <name type="scientific">Aspergillus calidoustus</name>
    <dbReference type="NCBI Taxonomy" id="454130"/>
    <lineage>
        <taxon>Eukaryota</taxon>
        <taxon>Fungi</taxon>
        <taxon>Dikarya</taxon>
        <taxon>Ascomycota</taxon>
        <taxon>Pezizomycotina</taxon>
        <taxon>Eurotiomycetes</taxon>
        <taxon>Eurotiomycetidae</taxon>
        <taxon>Eurotiales</taxon>
        <taxon>Aspergillaceae</taxon>
        <taxon>Aspergillus</taxon>
        <taxon>Aspergillus subgen. Nidulantes</taxon>
    </lineage>
</organism>
<dbReference type="GO" id="GO:0008270">
    <property type="term" value="F:zinc ion binding"/>
    <property type="evidence" value="ECO:0007669"/>
    <property type="project" value="InterPro"/>
</dbReference>
<dbReference type="SUPFAM" id="SSF57701">
    <property type="entry name" value="Zn2/Cys6 DNA-binding domain"/>
    <property type="match status" value="1"/>
</dbReference>
<gene>
    <name evidence="8" type="ORF">ASPCAL14455</name>
</gene>
<dbReference type="GO" id="GO:0006351">
    <property type="term" value="P:DNA-templated transcription"/>
    <property type="evidence" value="ECO:0007669"/>
    <property type="project" value="InterPro"/>
</dbReference>
<keyword evidence="4" id="KW-0804">Transcription</keyword>
<dbReference type="EMBL" id="CDMC01000025">
    <property type="protein sequence ID" value="CEL11352.1"/>
    <property type="molecule type" value="Genomic_DNA"/>
</dbReference>
<evidence type="ECO:0000259" key="7">
    <source>
        <dbReference type="PROSITE" id="PS50048"/>
    </source>
</evidence>
<keyword evidence="9" id="KW-1185">Reference proteome</keyword>
<dbReference type="PANTHER" id="PTHR47840">
    <property type="entry name" value="ZN(II)2CYS6 TRANSCRIPTION FACTOR (EUROFUNG)-RELATED"/>
    <property type="match status" value="1"/>
</dbReference>
<reference evidence="9" key="1">
    <citation type="journal article" date="2016" name="Genome Announc.">
        <title>Draft genome sequences of fungus Aspergillus calidoustus.</title>
        <authorList>
            <person name="Horn F."/>
            <person name="Linde J."/>
            <person name="Mattern D.J."/>
            <person name="Walther G."/>
            <person name="Guthke R."/>
            <person name="Scherlach K."/>
            <person name="Martin K."/>
            <person name="Brakhage A.A."/>
            <person name="Petzke L."/>
            <person name="Valiante V."/>
        </authorList>
    </citation>
    <scope>NUCLEOTIDE SEQUENCE [LARGE SCALE GENOMIC DNA]</scope>
    <source>
        <strain evidence="9">SF006504</strain>
    </source>
</reference>
<evidence type="ECO:0000256" key="5">
    <source>
        <dbReference type="ARBA" id="ARBA00023242"/>
    </source>
</evidence>
<evidence type="ECO:0000256" key="3">
    <source>
        <dbReference type="ARBA" id="ARBA00023125"/>
    </source>
</evidence>
<feature type="region of interest" description="Disordered" evidence="6">
    <location>
        <begin position="627"/>
        <end position="653"/>
    </location>
</feature>
<sequence>MLSNSNPRRKGVRKGTRSCWECRRRKVKCLPSPDDISICAGCRERDTKCLSQHEYVDDPSPQPGDDPTLAQRVARVESLLETLVNRIMQGQAGESTSASMVATTDVAHRSLPDSSRSKGPGVQAEDTDATTERLDSLRQRLAAMLPCQADVDFLFASSHGWWLLQQHMMPQLPDITKVTHRPFNVSTVCKGHPLQLARLLLCLAICIQQLPPQMDTRVLQTAVPVREIESGIIEFITKKVTSDDELTVSMEGVECLALLGMYAVNAGNLRRSWLLFRKAITVGQCLGIHRMALSAPQDTMEARRHHLWYQIARGERYLSTILGLPSSTTSAVFTLDNNPPCASPEDLYHKKLYHISGLILDRNQADSMHSFSTTLRISEQLDSFAAQMPPAWWEIPTTIATTRTRESSAEFERIMCQIWHFELVTLLHLPFMLRATNERGFEYSRNKCLNAARNLVKRWVSIRESHTSLLFSNLLEFQAFTAAITLLLGLLAGERRARPTITQERNDDSQLVERVVANFEKRTRWHPASSSSGSSTANPVSSQSIQVIRTLQRFLQPGDPSDRLRLEIPFFGVIRVARSGAAVQAIQGERLLGATSGHDTVLRHTPAPPTMTSAETATVVDSASVRRSRKRTQQEMVGDEEEGYTDNSLGGEEPLLHISSNHFHLPPAPDSLSGGPDTDEWDFRESDMVFFDSLVNSDLAGDWTL</sequence>
<name>A0A0U5GK64_ASPCI</name>
<dbReference type="CDD" id="cd00067">
    <property type="entry name" value="GAL4"/>
    <property type="match status" value="1"/>
</dbReference>
<dbReference type="Pfam" id="PF04082">
    <property type="entry name" value="Fungal_trans"/>
    <property type="match status" value="1"/>
</dbReference>
<dbReference type="InterPro" id="IPR007219">
    <property type="entry name" value="XnlR_reg_dom"/>
</dbReference>
<dbReference type="OMA" id="MRWFALR"/>
<dbReference type="PROSITE" id="PS00463">
    <property type="entry name" value="ZN2_CY6_FUNGAL_1"/>
    <property type="match status" value="1"/>
</dbReference>
<dbReference type="Proteomes" id="UP000054771">
    <property type="component" value="Unassembled WGS sequence"/>
</dbReference>
<dbReference type="GO" id="GO:0003677">
    <property type="term" value="F:DNA binding"/>
    <property type="evidence" value="ECO:0007669"/>
    <property type="project" value="UniProtKB-KW"/>
</dbReference>
<keyword evidence="2" id="KW-0805">Transcription regulation</keyword>
<keyword evidence="5" id="KW-0539">Nucleus</keyword>
<evidence type="ECO:0000313" key="8">
    <source>
        <dbReference type="EMBL" id="CEL11352.1"/>
    </source>
</evidence>